<evidence type="ECO:0000313" key="2">
    <source>
        <dbReference type="Proteomes" id="UP000521227"/>
    </source>
</evidence>
<dbReference type="AlphaFoldDB" id="A0A840N1S0"/>
<reference evidence="1 2" key="1">
    <citation type="submission" date="2020-08" db="EMBL/GenBank/DDBJ databases">
        <title>Genomic Encyclopedia of Type Strains, Phase IV (KMG-IV): sequencing the most valuable type-strain genomes for metagenomic binning, comparative biology and taxonomic classification.</title>
        <authorList>
            <person name="Goeker M."/>
        </authorList>
    </citation>
    <scope>NUCLEOTIDE SEQUENCE [LARGE SCALE GENOMIC DNA]</scope>
    <source>
        <strain evidence="1 2">DSM 17498</strain>
    </source>
</reference>
<protein>
    <submittedName>
        <fullName evidence="1">Uncharacterized protein</fullName>
    </submittedName>
</protein>
<dbReference type="EMBL" id="JACHIJ010000007">
    <property type="protein sequence ID" value="MBB5054429.1"/>
    <property type="molecule type" value="Genomic_DNA"/>
</dbReference>
<proteinExistence type="predicted"/>
<gene>
    <name evidence="1" type="ORF">HNQ36_004431</name>
</gene>
<dbReference type="Proteomes" id="UP000521227">
    <property type="component" value="Unassembled WGS sequence"/>
</dbReference>
<evidence type="ECO:0000313" key="1">
    <source>
        <dbReference type="EMBL" id="MBB5054429.1"/>
    </source>
</evidence>
<accession>A0A840N1S0</accession>
<organism evidence="1 2">
    <name type="scientific">Afipia massiliensis</name>
    <dbReference type="NCBI Taxonomy" id="211460"/>
    <lineage>
        <taxon>Bacteria</taxon>
        <taxon>Pseudomonadati</taxon>
        <taxon>Pseudomonadota</taxon>
        <taxon>Alphaproteobacteria</taxon>
        <taxon>Hyphomicrobiales</taxon>
        <taxon>Nitrobacteraceae</taxon>
        <taxon>Afipia</taxon>
    </lineage>
</organism>
<sequence>MVDSTNDPPSAERNTAKFWKWVRALLRKLVNRKTILLALSILLSIDRVLRALKRLLGDF</sequence>
<comment type="caution">
    <text evidence="1">The sequence shown here is derived from an EMBL/GenBank/DDBJ whole genome shotgun (WGS) entry which is preliminary data.</text>
</comment>
<name>A0A840N1S0_9BRAD</name>
<dbReference type="RefSeq" id="WP_184088658.1">
    <property type="nucleotide sequence ID" value="NZ_JACHIJ010000007.1"/>
</dbReference>